<evidence type="ECO:0000256" key="1">
    <source>
        <dbReference type="SAM" id="SignalP"/>
    </source>
</evidence>
<dbReference type="EMBL" id="JAEKLZ010000303">
    <property type="protein sequence ID" value="MBW8727779.1"/>
    <property type="molecule type" value="Genomic_DNA"/>
</dbReference>
<evidence type="ECO:0000313" key="2">
    <source>
        <dbReference type="EMBL" id="MBW8727779.1"/>
    </source>
</evidence>
<feature type="signal peptide" evidence="1">
    <location>
        <begin position="1"/>
        <end position="18"/>
    </location>
</feature>
<dbReference type="PROSITE" id="PS51257">
    <property type="entry name" value="PROKAR_LIPOPROTEIN"/>
    <property type="match status" value="1"/>
</dbReference>
<name>A0A952KMM1_9PROT</name>
<proteinExistence type="predicted"/>
<dbReference type="AlphaFoldDB" id="A0A952KMM1"/>
<comment type="caution">
    <text evidence="2">The sequence shown here is derived from an EMBL/GenBank/DDBJ whole genome shotgun (WGS) entry which is preliminary data.</text>
</comment>
<gene>
    <name evidence="2" type="ORF">JF625_21855</name>
</gene>
<accession>A0A952KMM1</accession>
<reference evidence="2" key="1">
    <citation type="submission" date="2020-06" db="EMBL/GenBank/DDBJ databases">
        <title>Stable isotope informed genome-resolved metagenomics uncovers potential trophic interactions in rhizosphere soil.</title>
        <authorList>
            <person name="Starr E.P."/>
            <person name="Shi S."/>
            <person name="Blazewicz S.J."/>
            <person name="Koch B.J."/>
            <person name="Probst A.J."/>
            <person name="Hungate B.A."/>
            <person name="Pett-Ridge J."/>
            <person name="Firestone M.K."/>
            <person name="Banfield J.F."/>
        </authorList>
    </citation>
    <scope>NUCLEOTIDE SEQUENCE</scope>
    <source>
        <strain evidence="2">YM_69_17</strain>
    </source>
</reference>
<feature type="chain" id="PRO_5036877346" evidence="1">
    <location>
        <begin position="19"/>
        <end position="151"/>
    </location>
</feature>
<sequence length="151" mass="15314">MKVFLTSLAAAVSLSACSSIIEGTSQEIAVNTNPPGALCQFQREGTVIATIPVTPAATTIKKTKHDITISCDKTGYQTATFMNKSDVAGATVGNIILGGGIGWAIDSASGADNKYTSPVNITLVPAGPGGPALVRQNNAAPVVLQMKPVGT</sequence>
<organism evidence="2 3">
    <name type="scientific">Inquilinus limosus</name>
    <dbReference type="NCBI Taxonomy" id="171674"/>
    <lineage>
        <taxon>Bacteria</taxon>
        <taxon>Pseudomonadati</taxon>
        <taxon>Pseudomonadota</taxon>
        <taxon>Alphaproteobacteria</taxon>
        <taxon>Rhodospirillales</taxon>
        <taxon>Rhodospirillaceae</taxon>
        <taxon>Inquilinus</taxon>
    </lineage>
</organism>
<keyword evidence="1" id="KW-0732">Signal</keyword>
<dbReference type="Proteomes" id="UP000700706">
    <property type="component" value="Unassembled WGS sequence"/>
</dbReference>
<evidence type="ECO:0000313" key="3">
    <source>
        <dbReference type="Proteomes" id="UP000700706"/>
    </source>
</evidence>
<protein>
    <submittedName>
        <fullName evidence="2">Uncharacterized protein</fullName>
    </submittedName>
</protein>